<accession>A0AAV3ZGC9</accession>
<dbReference type="GO" id="GO:0016020">
    <property type="term" value="C:membrane"/>
    <property type="evidence" value="ECO:0007669"/>
    <property type="project" value="UniProtKB-SubCell"/>
</dbReference>
<feature type="compositionally biased region" description="Low complexity" evidence="7">
    <location>
        <begin position="476"/>
        <end position="487"/>
    </location>
</feature>
<dbReference type="EMBL" id="BLXT01002354">
    <property type="protein sequence ID" value="GFN93536.1"/>
    <property type="molecule type" value="Genomic_DNA"/>
</dbReference>
<evidence type="ECO:0000313" key="11">
    <source>
        <dbReference type="Proteomes" id="UP000735302"/>
    </source>
</evidence>
<evidence type="ECO:0000256" key="4">
    <source>
        <dbReference type="ARBA" id="ARBA00023136"/>
    </source>
</evidence>
<comment type="subcellular location">
    <subcellularLocation>
        <location evidence="1">Membrane</location>
    </subcellularLocation>
</comment>
<organism evidence="10 11">
    <name type="scientific">Plakobranchus ocellatus</name>
    <dbReference type="NCBI Taxonomy" id="259542"/>
    <lineage>
        <taxon>Eukaryota</taxon>
        <taxon>Metazoa</taxon>
        <taxon>Spiralia</taxon>
        <taxon>Lophotrochozoa</taxon>
        <taxon>Mollusca</taxon>
        <taxon>Gastropoda</taxon>
        <taxon>Heterobranchia</taxon>
        <taxon>Euthyneura</taxon>
        <taxon>Panpulmonata</taxon>
        <taxon>Sacoglossa</taxon>
        <taxon>Placobranchoidea</taxon>
        <taxon>Plakobranchidae</taxon>
        <taxon>Plakobranchus</taxon>
    </lineage>
</organism>
<keyword evidence="6" id="KW-0325">Glycoprotein</keyword>
<feature type="compositionally biased region" description="Basic and acidic residues" evidence="7">
    <location>
        <begin position="438"/>
        <end position="466"/>
    </location>
</feature>
<dbReference type="SUPFAM" id="SSF48726">
    <property type="entry name" value="Immunoglobulin"/>
    <property type="match status" value="1"/>
</dbReference>
<feature type="compositionally biased region" description="Basic and acidic residues" evidence="7">
    <location>
        <begin position="609"/>
        <end position="623"/>
    </location>
</feature>
<evidence type="ECO:0000256" key="2">
    <source>
        <dbReference type="ARBA" id="ARBA00022729"/>
    </source>
</evidence>
<evidence type="ECO:0000256" key="8">
    <source>
        <dbReference type="SAM" id="Phobius"/>
    </source>
</evidence>
<dbReference type="GO" id="GO:0007157">
    <property type="term" value="P:heterophilic cell-cell adhesion via plasma membrane cell adhesion molecules"/>
    <property type="evidence" value="ECO:0007669"/>
    <property type="project" value="TreeGrafter"/>
</dbReference>
<evidence type="ECO:0000313" key="10">
    <source>
        <dbReference type="EMBL" id="GFN93536.1"/>
    </source>
</evidence>
<dbReference type="InterPro" id="IPR007110">
    <property type="entry name" value="Ig-like_dom"/>
</dbReference>
<dbReference type="AlphaFoldDB" id="A0AAV3ZGC9"/>
<evidence type="ECO:0000256" key="6">
    <source>
        <dbReference type="ARBA" id="ARBA00023180"/>
    </source>
</evidence>
<evidence type="ECO:0000256" key="7">
    <source>
        <dbReference type="SAM" id="MobiDB-lite"/>
    </source>
</evidence>
<dbReference type="PANTHER" id="PTHR23277">
    <property type="entry name" value="NECTIN-RELATED"/>
    <property type="match status" value="1"/>
</dbReference>
<evidence type="ECO:0000256" key="1">
    <source>
        <dbReference type="ARBA" id="ARBA00004370"/>
    </source>
</evidence>
<name>A0AAV3ZGC9_9GAST</name>
<feature type="compositionally biased region" description="Basic and acidic residues" evidence="7">
    <location>
        <begin position="547"/>
        <end position="557"/>
    </location>
</feature>
<evidence type="ECO:0000256" key="5">
    <source>
        <dbReference type="ARBA" id="ARBA00023157"/>
    </source>
</evidence>
<keyword evidence="8" id="KW-1133">Transmembrane helix</keyword>
<feature type="transmembrane region" description="Helical" evidence="8">
    <location>
        <begin position="378"/>
        <end position="403"/>
    </location>
</feature>
<evidence type="ECO:0000259" key="9">
    <source>
        <dbReference type="PROSITE" id="PS50835"/>
    </source>
</evidence>
<protein>
    <recommendedName>
        <fullName evidence="9">Ig-like domain-containing protein</fullName>
    </recommendedName>
</protein>
<dbReference type="PROSITE" id="PS50835">
    <property type="entry name" value="IG_LIKE"/>
    <property type="match status" value="1"/>
</dbReference>
<sequence>MVCARLTCTSSQARLPGQSVKQEETHDRNFENPPLGLGWTRQEADDYCYYTTYITYLFASADVLCTFYPRPHPESLNNNNITMGLEKLSLDILLLICLGVTVSGQITMSNPSTLASVTEIKASMPFAINCNADAVGLPGQFDDVTRLQIHRMLHGETQESLIVDFNPYYIIQNSQRITDIPAGRDWSIVFPNAPTPPTAENRNMNLKLDINDALCSDAGIYQCTVSYASPTGAVDSLGQQNLTAKAAVRNLLVFRSPDNFDNQYTENDNLTMTCRVDGPSGLQMEWQSGVSGSGVYQTVPQSENIFMEDPSPILNDDCNSMRYMSTYDVQLTLADNNIMFRCVVRDGQETMNANVTLIVDPGNNNNNPAPSTGGGTDVGVIVGPIIGVIALIIIVLLVVYFCWYRKRKDEDKDTDAETAEKPDLHAPPPVFYSKPNKPPKDDRDNGTWGKESDGGDTWGRKPRYDTYDNDEREYNSSSRKPSSSSAGGRRGRYGSGSSAVRDGDSYPPRKAYDDDKNGDHRDNSGRRDWDGYSSRKPYEGDNNDYGSDNKDESLDTHRRPRYEKRKKSRDGATTPDVSTRSEDEASDAPLSASYQQRPRPKRRTSRPSSRGDEQDDRRDYRREEHTLVEYAEIRVGGGKVGRQTLQWRMLRSGFEGRIGRQTLQWSMLRRDLRGEGRQADTPLKYAEIRV</sequence>
<dbReference type="GO" id="GO:0005912">
    <property type="term" value="C:adherens junction"/>
    <property type="evidence" value="ECO:0007669"/>
    <property type="project" value="TreeGrafter"/>
</dbReference>
<dbReference type="PANTHER" id="PTHR23277:SF108">
    <property type="entry name" value="FASCICLIN-3"/>
    <property type="match status" value="1"/>
</dbReference>
<feature type="compositionally biased region" description="Basic and acidic residues" evidence="7">
    <location>
        <begin position="510"/>
        <end position="530"/>
    </location>
</feature>
<keyword evidence="5" id="KW-1015">Disulfide bond</keyword>
<feature type="domain" description="Ig-like" evidence="9">
    <location>
        <begin position="257"/>
        <end position="356"/>
    </location>
</feature>
<feature type="compositionally biased region" description="Basic residues" evidence="7">
    <location>
        <begin position="558"/>
        <end position="568"/>
    </location>
</feature>
<dbReference type="InterPro" id="IPR036179">
    <property type="entry name" value="Ig-like_dom_sf"/>
</dbReference>
<keyword evidence="4 8" id="KW-0472">Membrane</keyword>
<keyword evidence="2" id="KW-0732">Signal</keyword>
<keyword evidence="11" id="KW-1185">Reference proteome</keyword>
<dbReference type="Proteomes" id="UP000735302">
    <property type="component" value="Unassembled WGS sequence"/>
</dbReference>
<keyword evidence="8" id="KW-0812">Transmembrane</keyword>
<keyword evidence="3" id="KW-0677">Repeat</keyword>
<reference evidence="10 11" key="1">
    <citation type="journal article" date="2021" name="Elife">
        <title>Chloroplast acquisition without the gene transfer in kleptoplastic sea slugs, Plakobranchus ocellatus.</title>
        <authorList>
            <person name="Maeda T."/>
            <person name="Takahashi S."/>
            <person name="Yoshida T."/>
            <person name="Shimamura S."/>
            <person name="Takaki Y."/>
            <person name="Nagai Y."/>
            <person name="Toyoda A."/>
            <person name="Suzuki Y."/>
            <person name="Arimoto A."/>
            <person name="Ishii H."/>
            <person name="Satoh N."/>
            <person name="Nishiyama T."/>
            <person name="Hasebe M."/>
            <person name="Maruyama T."/>
            <person name="Minagawa J."/>
            <person name="Obokata J."/>
            <person name="Shigenobu S."/>
        </authorList>
    </citation>
    <scope>NUCLEOTIDE SEQUENCE [LARGE SCALE GENOMIC DNA]</scope>
</reference>
<evidence type="ECO:0000256" key="3">
    <source>
        <dbReference type="ARBA" id="ARBA00022737"/>
    </source>
</evidence>
<proteinExistence type="predicted"/>
<feature type="region of interest" description="Disordered" evidence="7">
    <location>
        <begin position="411"/>
        <end position="623"/>
    </location>
</feature>
<comment type="caution">
    <text evidence="10">The sequence shown here is derived from an EMBL/GenBank/DDBJ whole genome shotgun (WGS) entry which is preliminary data.</text>
</comment>
<gene>
    <name evidence="10" type="ORF">PoB_002004200</name>
</gene>
<dbReference type="InterPro" id="IPR051427">
    <property type="entry name" value="Nectin/Nectin-like"/>
</dbReference>
<dbReference type="GO" id="GO:0007156">
    <property type="term" value="P:homophilic cell adhesion via plasma membrane adhesion molecules"/>
    <property type="evidence" value="ECO:0007669"/>
    <property type="project" value="TreeGrafter"/>
</dbReference>